<organism evidence="1 2">
    <name type="scientific">Coemansia aciculifera</name>
    <dbReference type="NCBI Taxonomy" id="417176"/>
    <lineage>
        <taxon>Eukaryota</taxon>
        <taxon>Fungi</taxon>
        <taxon>Fungi incertae sedis</taxon>
        <taxon>Zoopagomycota</taxon>
        <taxon>Kickxellomycotina</taxon>
        <taxon>Kickxellomycetes</taxon>
        <taxon>Kickxellales</taxon>
        <taxon>Kickxellaceae</taxon>
        <taxon>Coemansia</taxon>
    </lineage>
</organism>
<name>A0ACC1M9E6_9FUNG</name>
<dbReference type="Proteomes" id="UP001139981">
    <property type="component" value="Unassembled WGS sequence"/>
</dbReference>
<proteinExistence type="predicted"/>
<accession>A0ACC1M9E6</accession>
<gene>
    <name evidence="1" type="ORF">IWW38_000975</name>
</gene>
<sequence>MDGQQSALLAKDDPLAQILDTVGHAGPMADGAKAVEALYRLYTSSADIRACLRLVDPAYLDALTTAHLAGRAFSEEKHAEDIASGAAAVVGAGTRMTRLLSEQTLNGRSDAAATMLADIMDTAPVTQAAVAQALLEHVRAGMPVLAYARLLRAADSALLRALVDAIVSNSAPHILPQLLNVAAQTIELGQGAALSVLAGLSTLRVFVRHVIKLLSEPAPAVAAPALHLLTLILLIPPTAADSLTALADGLRGKLFDAAHIGRTLVLAADLCLNCHQDTSEDLVVLDAVAGMVAAISQYESMNGSAGSAVRAAFFASTELVPAIVHVVALAKLDRRYIHSALRMVTAIVASSSDSGTSLVCALTSEPLATSSESVVGELLELVLSGIEDIGDAVPVSQEESSRMVVVSSDEAGCCWLANCSKSNRHSVARFLSAALNCPALGDETERWAPLLADAVFSALEPFLAAPAFNPAVTMTIARYYWVVRPVLDLALDLAAESPVFRTQWQQHLARHKGPEQLPEMESMYKELADILALPLPQAASAAFLCDIYNQASAKAATIITASVATPSDSSRASSGTASPYKLNADDEDDRSVIAITDMRVAAAAGEDRLPQEMDVSGRVQEAVLRQWLRTCEVEVALVLLGPSPAAKLSLPDGIRQARLLVMPPGSGAFLAVAANIRRRHFNYVAALKTAVALSVQQRHDHLLASTESQLAYLSGELHRAQTQAEQLAADLGQTRKQADQWSTDHSKLRLAHDELQVKHLETATDADEWRQECIRTRDHLDRSEQSSKETLQSLLAQHEVEKKRCVQMAVDANQAAWDRRHAAMADTVAALERALADAVPRLRELEAASETERLANAELRLQNSAMASKLADMAHAATALHSIAQRPHH</sequence>
<protein>
    <submittedName>
        <fullName evidence="1">Uncharacterized protein</fullName>
    </submittedName>
</protein>
<comment type="caution">
    <text evidence="1">The sequence shown here is derived from an EMBL/GenBank/DDBJ whole genome shotgun (WGS) entry which is preliminary data.</text>
</comment>
<evidence type="ECO:0000313" key="2">
    <source>
        <dbReference type="Proteomes" id="UP001139981"/>
    </source>
</evidence>
<reference evidence="1" key="1">
    <citation type="submission" date="2022-07" db="EMBL/GenBank/DDBJ databases">
        <title>Phylogenomic reconstructions and comparative analyses of Kickxellomycotina fungi.</title>
        <authorList>
            <person name="Reynolds N.K."/>
            <person name="Stajich J.E."/>
            <person name="Barry K."/>
            <person name="Grigoriev I.V."/>
            <person name="Crous P."/>
            <person name="Smith M.E."/>
        </authorList>
    </citation>
    <scope>NUCLEOTIDE SEQUENCE</scope>
    <source>
        <strain evidence="1">CBS 190363</strain>
    </source>
</reference>
<evidence type="ECO:0000313" key="1">
    <source>
        <dbReference type="EMBL" id="KAJ2899454.1"/>
    </source>
</evidence>
<dbReference type="EMBL" id="JANBVB010000026">
    <property type="protein sequence ID" value="KAJ2899454.1"/>
    <property type="molecule type" value="Genomic_DNA"/>
</dbReference>
<keyword evidence="2" id="KW-1185">Reference proteome</keyword>